<organism evidence="1 2">
    <name type="scientific">Methanobrevibacter cuticularis</name>
    <dbReference type="NCBI Taxonomy" id="47311"/>
    <lineage>
        <taxon>Archaea</taxon>
        <taxon>Methanobacteriati</taxon>
        <taxon>Methanobacteriota</taxon>
        <taxon>Methanomada group</taxon>
        <taxon>Methanobacteria</taxon>
        <taxon>Methanobacteriales</taxon>
        <taxon>Methanobacteriaceae</taxon>
        <taxon>Methanobrevibacter</taxon>
    </lineage>
</organism>
<evidence type="ECO:0008006" key="3">
    <source>
        <dbReference type="Google" id="ProtNLM"/>
    </source>
</evidence>
<sequence>MYIMINKGFKLGEDDKCFLNDFVKKSKEEKRAYVLLLLDKGVKSVVIAKMLDISPNTVTNIKKRYLEGGRDHAIYDKARSGQPKKYDIEKETEIIALACTDPPEGYKRWSIRLLAETLREKEGFESITRETVRIILKKAQLNLG</sequence>
<dbReference type="STRING" id="47311.MBCUT_09620"/>
<protein>
    <recommendedName>
        <fullName evidence="3">Transposase</fullName>
    </recommendedName>
</protein>
<dbReference type="SUPFAM" id="SSF46689">
    <property type="entry name" value="Homeodomain-like"/>
    <property type="match status" value="1"/>
</dbReference>
<proteinExistence type="predicted"/>
<accession>A0A166E4Z2</accession>
<dbReference type="Pfam" id="PF13565">
    <property type="entry name" value="HTH_32"/>
    <property type="match status" value="1"/>
</dbReference>
<dbReference type="PATRIC" id="fig|47311.3.peg.1062"/>
<dbReference type="Proteomes" id="UP000077275">
    <property type="component" value="Unassembled WGS sequence"/>
</dbReference>
<comment type="caution">
    <text evidence="1">The sequence shown here is derived from an EMBL/GenBank/DDBJ whole genome shotgun (WGS) entry which is preliminary data.</text>
</comment>
<dbReference type="AlphaFoldDB" id="A0A166E4Z2"/>
<keyword evidence="2" id="KW-1185">Reference proteome</keyword>
<evidence type="ECO:0000313" key="1">
    <source>
        <dbReference type="EMBL" id="KZX16284.1"/>
    </source>
</evidence>
<dbReference type="EMBL" id="LWMW01000096">
    <property type="protein sequence ID" value="KZX16284.1"/>
    <property type="molecule type" value="Genomic_DNA"/>
</dbReference>
<gene>
    <name evidence="1" type="ORF">MBCUT_09620</name>
</gene>
<name>A0A166E4Z2_9EURY</name>
<dbReference type="InterPro" id="IPR009057">
    <property type="entry name" value="Homeodomain-like_sf"/>
</dbReference>
<reference evidence="1 2" key="1">
    <citation type="submission" date="2016-04" db="EMBL/GenBank/DDBJ databases">
        <title>Genome sequence of Methanobrevibacter cuticularis DSM 11139.</title>
        <authorList>
            <person name="Poehlein A."/>
            <person name="Seedorf H."/>
            <person name="Daniel R."/>
        </authorList>
    </citation>
    <scope>NUCLEOTIDE SEQUENCE [LARGE SCALE GENOMIC DNA]</scope>
    <source>
        <strain evidence="1 2">DSM 11139</strain>
    </source>
</reference>
<evidence type="ECO:0000313" key="2">
    <source>
        <dbReference type="Proteomes" id="UP000077275"/>
    </source>
</evidence>